<dbReference type="Proteomes" id="UP001595821">
    <property type="component" value="Unassembled WGS sequence"/>
</dbReference>
<dbReference type="CDD" id="cd00090">
    <property type="entry name" value="HTH_ARSR"/>
    <property type="match status" value="1"/>
</dbReference>
<dbReference type="Pfam" id="PF13412">
    <property type="entry name" value="HTH_24"/>
    <property type="match status" value="1"/>
</dbReference>
<dbReference type="EMBL" id="JBHSDJ010000132">
    <property type="protein sequence ID" value="MFC4249477.1"/>
    <property type="molecule type" value="Genomic_DNA"/>
</dbReference>
<dbReference type="InterPro" id="IPR036388">
    <property type="entry name" value="WH-like_DNA-bd_sf"/>
</dbReference>
<accession>A0ABD5P571</accession>
<organism evidence="2 3">
    <name type="scientific">Natribaculum luteum</name>
    <dbReference type="NCBI Taxonomy" id="1586232"/>
    <lineage>
        <taxon>Archaea</taxon>
        <taxon>Methanobacteriati</taxon>
        <taxon>Methanobacteriota</taxon>
        <taxon>Stenosarchaea group</taxon>
        <taxon>Halobacteria</taxon>
        <taxon>Halobacteriales</taxon>
        <taxon>Natrialbaceae</taxon>
        <taxon>Natribaculum</taxon>
    </lineage>
</organism>
<dbReference type="InterPro" id="IPR036390">
    <property type="entry name" value="WH_DNA-bd_sf"/>
</dbReference>
<dbReference type="AlphaFoldDB" id="A0ABD5P571"/>
<evidence type="ECO:0000313" key="3">
    <source>
        <dbReference type="Proteomes" id="UP001595821"/>
    </source>
</evidence>
<gene>
    <name evidence="2" type="ORF">ACFOZ7_21510</name>
</gene>
<proteinExistence type="predicted"/>
<dbReference type="RefSeq" id="WP_246970947.1">
    <property type="nucleotide sequence ID" value="NZ_CP095397.1"/>
</dbReference>
<dbReference type="GeneID" id="71852122"/>
<reference evidence="2 3" key="1">
    <citation type="journal article" date="2014" name="Int. J. Syst. Evol. Microbiol.">
        <title>Complete genome sequence of Corynebacterium casei LMG S-19264T (=DSM 44701T), isolated from a smear-ripened cheese.</title>
        <authorList>
            <consortium name="US DOE Joint Genome Institute (JGI-PGF)"/>
            <person name="Walter F."/>
            <person name="Albersmeier A."/>
            <person name="Kalinowski J."/>
            <person name="Ruckert C."/>
        </authorList>
    </citation>
    <scope>NUCLEOTIDE SEQUENCE [LARGE SCALE GENOMIC DNA]</scope>
    <source>
        <strain evidence="2 3">IBRC-M 10912</strain>
    </source>
</reference>
<dbReference type="InterPro" id="IPR056504">
    <property type="entry name" value="HTH_HVO_0163_N"/>
</dbReference>
<comment type="caution">
    <text evidence="2">The sequence shown here is derived from an EMBL/GenBank/DDBJ whole genome shotgun (WGS) entry which is preliminary data.</text>
</comment>
<name>A0ABD5P571_9EURY</name>
<evidence type="ECO:0000313" key="2">
    <source>
        <dbReference type="EMBL" id="MFC4249477.1"/>
    </source>
</evidence>
<feature type="domain" description="HVO-0163 N-terminal HTH" evidence="1">
    <location>
        <begin position="2"/>
        <end position="71"/>
    </location>
</feature>
<dbReference type="PANTHER" id="PTHR36216">
    <property type="entry name" value="TRANSCRIPTIONAL REGULATOR, TRMB"/>
    <property type="match status" value="1"/>
</dbReference>
<dbReference type="Pfam" id="PF24266">
    <property type="entry name" value="HTH_HVO_0163_N"/>
    <property type="match status" value="1"/>
</dbReference>
<dbReference type="Gene3D" id="1.10.10.10">
    <property type="entry name" value="Winged helix-like DNA-binding domain superfamily/Winged helix DNA-binding domain"/>
    <property type="match status" value="2"/>
</dbReference>
<sequence>MTDTRRQIHDYIESNPGIHFNALVRELDLASGQVQYHVRKLSRASEIVDEHVYGQTHYYPPTYSEWERAAIALFRRETSRELLCYLLANGPARPDDVADSIGIARSTLEWHLNRLIEQDVVRKRHTAEGVILDLTRPDETRDLLEEVTPSTVDRLVDRFMALVDDALEPEQ</sequence>
<evidence type="ECO:0000259" key="1">
    <source>
        <dbReference type="Pfam" id="PF24266"/>
    </source>
</evidence>
<dbReference type="InterPro" id="IPR011991">
    <property type="entry name" value="ArsR-like_HTH"/>
</dbReference>
<protein>
    <submittedName>
        <fullName evidence="2">Winged helix-turn-helix transcriptional regulator</fullName>
    </submittedName>
</protein>
<dbReference type="PANTHER" id="PTHR36216:SF1">
    <property type="entry name" value="HTH ARSR-TYPE DOMAIN-CONTAINING PROTEIN"/>
    <property type="match status" value="1"/>
</dbReference>
<dbReference type="SUPFAM" id="SSF46785">
    <property type="entry name" value="Winged helix' DNA-binding domain"/>
    <property type="match status" value="2"/>
</dbReference>